<evidence type="ECO:0000259" key="4">
    <source>
        <dbReference type="Pfam" id="PF01321"/>
    </source>
</evidence>
<sequence>MRQRGNTGYFPAYPAHRVAPAPSGPDTGYRHFVPLRGRHVFSRCGIRESSVPFVTKEDKITVALLADTRFENRRRKIAAHFAAQRLDSMLVTHLTHVRYLTGFTGSNGGVIVNKDLSAKVATDGRYTTQIADQVPDLDCLCARACGPDLLREVEGPRRVGFEADYTSVSELEKLKEAAGDNVTLVPVTGIIEQCRLIKDHTELDRLQAVAELATEALKQLLDAGELAVGRKEHEVAADLEYRMLKLGAQRTSFDTILASGLNSAKPHAGVSDKIIDDGDIVTIDYGAHLDGYNSDCTRTFIMGHATDFAEEIYGVVHQSQAAGVEAAVAGAKLVDVDTVCRDIIDRAGYGEYFVHSTGHGIGLDVHEKPMASTKGEGILEPDMTLTIEPGIYIPGKGGVRIEDTLIITDGAPKVITTMSKDLTVIG</sequence>
<dbReference type="InterPro" id="IPR036005">
    <property type="entry name" value="Creatinase/aminopeptidase-like"/>
</dbReference>
<dbReference type="Pfam" id="PF00557">
    <property type="entry name" value="Peptidase_M24"/>
    <property type="match status" value="1"/>
</dbReference>
<dbReference type="InterPro" id="IPR029149">
    <property type="entry name" value="Creatin/AminoP/Spt16_N"/>
</dbReference>
<dbReference type="InterPro" id="IPR001714">
    <property type="entry name" value="Pept_M24_MAP"/>
</dbReference>
<dbReference type="AlphaFoldDB" id="A0A939E0Q2"/>
<accession>A0A939E0Q2</accession>
<dbReference type="GO" id="GO:0004177">
    <property type="term" value="F:aminopeptidase activity"/>
    <property type="evidence" value="ECO:0007669"/>
    <property type="project" value="UniProtKB-KW"/>
</dbReference>
<evidence type="ECO:0000259" key="3">
    <source>
        <dbReference type="Pfam" id="PF00557"/>
    </source>
</evidence>
<gene>
    <name evidence="5" type="ORF">JZY06_02015</name>
</gene>
<keyword evidence="5" id="KW-0645">Protease</keyword>
<dbReference type="PROSITE" id="PS00491">
    <property type="entry name" value="PROLINE_PEPTIDASE"/>
    <property type="match status" value="1"/>
</dbReference>
<dbReference type="InterPro" id="IPR001131">
    <property type="entry name" value="Peptidase_M24B_aminopep-P_CS"/>
</dbReference>
<name>A0A939E0Q2_9CORY</name>
<dbReference type="SUPFAM" id="SSF53092">
    <property type="entry name" value="Creatinase/prolidase N-terminal domain"/>
    <property type="match status" value="1"/>
</dbReference>
<evidence type="ECO:0000256" key="2">
    <source>
        <dbReference type="ARBA" id="ARBA00022801"/>
    </source>
</evidence>
<organism evidence="5 6">
    <name type="scientific">Corynebacterium mendelii</name>
    <dbReference type="NCBI Taxonomy" id="2765362"/>
    <lineage>
        <taxon>Bacteria</taxon>
        <taxon>Bacillati</taxon>
        <taxon>Actinomycetota</taxon>
        <taxon>Actinomycetes</taxon>
        <taxon>Mycobacteriales</taxon>
        <taxon>Corynebacteriaceae</taxon>
        <taxon>Corynebacterium</taxon>
    </lineage>
</organism>
<dbReference type="PRINTS" id="PR00599">
    <property type="entry name" value="MAPEPTIDASE"/>
</dbReference>
<dbReference type="Proteomes" id="UP000664332">
    <property type="component" value="Unassembled WGS sequence"/>
</dbReference>
<proteinExistence type="predicted"/>
<dbReference type="InterPro" id="IPR000587">
    <property type="entry name" value="Creatinase_N"/>
</dbReference>
<dbReference type="GO" id="GO:0046872">
    <property type="term" value="F:metal ion binding"/>
    <property type="evidence" value="ECO:0007669"/>
    <property type="project" value="UniProtKB-KW"/>
</dbReference>
<keyword evidence="2" id="KW-0378">Hydrolase</keyword>
<dbReference type="PANTHER" id="PTHR46112">
    <property type="entry name" value="AMINOPEPTIDASE"/>
    <property type="match status" value="1"/>
</dbReference>
<protein>
    <submittedName>
        <fullName evidence="5">Aminopeptidase P family protein</fullName>
    </submittedName>
</protein>
<dbReference type="InterPro" id="IPR050659">
    <property type="entry name" value="Peptidase_M24B"/>
</dbReference>
<evidence type="ECO:0000313" key="6">
    <source>
        <dbReference type="Proteomes" id="UP000664332"/>
    </source>
</evidence>
<dbReference type="Gene3D" id="3.40.350.10">
    <property type="entry name" value="Creatinase/prolidase N-terminal domain"/>
    <property type="match status" value="1"/>
</dbReference>
<keyword evidence="6" id="KW-1185">Reference proteome</keyword>
<dbReference type="PANTHER" id="PTHR46112:SF3">
    <property type="entry name" value="AMINOPEPTIDASE YPDF"/>
    <property type="match status" value="1"/>
</dbReference>
<comment type="caution">
    <text evidence="5">The sequence shown here is derived from an EMBL/GenBank/DDBJ whole genome shotgun (WGS) entry which is preliminary data.</text>
</comment>
<dbReference type="SUPFAM" id="SSF55920">
    <property type="entry name" value="Creatinase/aminopeptidase"/>
    <property type="match status" value="1"/>
</dbReference>
<dbReference type="Pfam" id="PF01321">
    <property type="entry name" value="Creatinase_N"/>
    <property type="match status" value="1"/>
</dbReference>
<feature type="domain" description="Creatinase N-terminal" evidence="4">
    <location>
        <begin position="73"/>
        <end position="197"/>
    </location>
</feature>
<evidence type="ECO:0000313" key="5">
    <source>
        <dbReference type="EMBL" id="MBN9643407.1"/>
    </source>
</evidence>
<keyword evidence="5" id="KW-0031">Aminopeptidase</keyword>
<reference evidence="5" key="1">
    <citation type="submission" date="2021-03" db="EMBL/GenBank/DDBJ databases">
        <authorList>
            <person name="Sun Q."/>
        </authorList>
    </citation>
    <scope>NUCLEOTIDE SEQUENCE</scope>
    <source>
        <strain evidence="5">CCM 8862</strain>
    </source>
</reference>
<evidence type="ECO:0000256" key="1">
    <source>
        <dbReference type="ARBA" id="ARBA00022723"/>
    </source>
</evidence>
<dbReference type="Gene3D" id="3.90.230.10">
    <property type="entry name" value="Creatinase/methionine aminopeptidase superfamily"/>
    <property type="match status" value="1"/>
</dbReference>
<keyword evidence="1" id="KW-0479">Metal-binding</keyword>
<dbReference type="EMBL" id="JAFLEQ010000003">
    <property type="protein sequence ID" value="MBN9643407.1"/>
    <property type="molecule type" value="Genomic_DNA"/>
</dbReference>
<feature type="domain" description="Peptidase M24" evidence="3">
    <location>
        <begin position="205"/>
        <end position="409"/>
    </location>
</feature>
<dbReference type="GO" id="GO:0008235">
    <property type="term" value="F:metalloexopeptidase activity"/>
    <property type="evidence" value="ECO:0007669"/>
    <property type="project" value="UniProtKB-ARBA"/>
</dbReference>
<dbReference type="InterPro" id="IPR000994">
    <property type="entry name" value="Pept_M24"/>
</dbReference>